<evidence type="ECO:0000256" key="3">
    <source>
        <dbReference type="SAM" id="MobiDB-lite"/>
    </source>
</evidence>
<dbReference type="SUPFAM" id="SSF52799">
    <property type="entry name" value="(Phosphotyrosine protein) phosphatases II"/>
    <property type="match status" value="2"/>
</dbReference>
<feature type="region of interest" description="Disordered" evidence="3">
    <location>
        <begin position="330"/>
        <end position="354"/>
    </location>
</feature>
<dbReference type="InterPro" id="IPR000387">
    <property type="entry name" value="Tyr_Pase_dom"/>
</dbReference>
<dbReference type="PANTHER" id="PTHR47550:SF1">
    <property type="entry name" value="DUAL SPECIFICITY PROTEIN PHOSPHATASE PPS1"/>
    <property type="match status" value="1"/>
</dbReference>
<organism evidence="6 7">
    <name type="scientific">Rhodotorula diobovata</name>
    <dbReference type="NCBI Taxonomy" id="5288"/>
    <lineage>
        <taxon>Eukaryota</taxon>
        <taxon>Fungi</taxon>
        <taxon>Dikarya</taxon>
        <taxon>Basidiomycota</taxon>
        <taxon>Pucciniomycotina</taxon>
        <taxon>Microbotryomycetes</taxon>
        <taxon>Sporidiobolales</taxon>
        <taxon>Sporidiobolaceae</taxon>
        <taxon>Rhodotorula</taxon>
    </lineage>
</organism>
<accession>A0A5C5FQT8</accession>
<dbReference type="PROSITE" id="PS50054">
    <property type="entry name" value="TYR_PHOSPHATASE_DUAL"/>
    <property type="match status" value="1"/>
</dbReference>
<dbReference type="InterPro" id="IPR029021">
    <property type="entry name" value="Prot-tyrosine_phosphatase-like"/>
</dbReference>
<dbReference type="InterPro" id="IPR053239">
    <property type="entry name" value="Dual_spec_PTase"/>
</dbReference>
<keyword evidence="7" id="KW-1185">Reference proteome</keyword>
<proteinExistence type="predicted"/>
<keyword evidence="2" id="KW-0904">Protein phosphatase</keyword>
<evidence type="ECO:0000256" key="1">
    <source>
        <dbReference type="ARBA" id="ARBA00022801"/>
    </source>
</evidence>
<feature type="domain" description="Tyrosine-protein phosphatase" evidence="4">
    <location>
        <begin position="672"/>
        <end position="848"/>
    </location>
</feature>
<feature type="compositionally biased region" description="Low complexity" evidence="3">
    <location>
        <begin position="60"/>
        <end position="71"/>
    </location>
</feature>
<evidence type="ECO:0000256" key="2">
    <source>
        <dbReference type="ARBA" id="ARBA00022912"/>
    </source>
</evidence>
<dbReference type="Gene3D" id="3.90.190.10">
    <property type="entry name" value="Protein tyrosine phosphatase superfamily"/>
    <property type="match status" value="2"/>
</dbReference>
<name>A0A5C5FQT8_9BASI</name>
<dbReference type="InterPro" id="IPR020422">
    <property type="entry name" value="TYR_PHOSPHATASE_DUAL_dom"/>
</dbReference>
<dbReference type="EMBL" id="SOZI01000106">
    <property type="protein sequence ID" value="TNY19160.1"/>
    <property type="molecule type" value="Genomic_DNA"/>
</dbReference>
<keyword evidence="1" id="KW-0378">Hydrolase</keyword>
<dbReference type="Proteomes" id="UP000311382">
    <property type="component" value="Unassembled WGS sequence"/>
</dbReference>
<protein>
    <submittedName>
        <fullName evidence="6">Proteophosphoglycan 5</fullName>
    </submittedName>
</protein>
<dbReference type="STRING" id="5288.A0A5C5FQT8"/>
<evidence type="ECO:0000313" key="6">
    <source>
        <dbReference type="EMBL" id="TNY19160.1"/>
    </source>
</evidence>
<dbReference type="SMART" id="SM00195">
    <property type="entry name" value="DSPc"/>
    <property type="match status" value="1"/>
</dbReference>
<evidence type="ECO:0000313" key="7">
    <source>
        <dbReference type="Proteomes" id="UP000311382"/>
    </source>
</evidence>
<dbReference type="InterPro" id="IPR016130">
    <property type="entry name" value="Tyr_Pase_AS"/>
</dbReference>
<feature type="region of interest" description="Disordered" evidence="3">
    <location>
        <begin position="54"/>
        <end position="108"/>
    </location>
</feature>
<sequence length="937" mass="101512">MQPQVQLHPQASRHPQPAPAPSTASSPPSVNSASPLASTPFFPALETLLPSSTTLHTKVPSPSRSPASSAGPPTPRTSSRQHQHRDASSCLPAHGLSQLAPDKYPRYSNASHAPEIRVLSARQYAELEHEHSRVELPERELFPWSHGGADLAHTPATQYFGFARGDAAKAPSSSRSPSPPPGPTCRLVSSFDAGAILTTDDATGATVFALPGPDSFANVNLRHFRLQAAKYATVSDVVVYGENGIDEAVVETATKVREAMDREFERRGGQGIRYNVFIVSDPFSAFERSFPKLVAVDSHGFTRNCLNFFDREREEMRVLTEKSEIGPNVWLGNTQDVPMPSKRSRPVSSDSASSILDDGNPYSFSVCVEAHDRAPLVGAELLGTADQALGLLEQQGQVIDEVHHVRTSDGAVVKQKVTVLRPHTDDIVHLEALSTPSALGNSTRAQHTFVVQLVDLAVWVRDQASPNPLLHGDRVPRRVLLHCGDGYTETTLLALAYVMASRRISAPEAYLFLQLEAERSFFSYPSDRDLVLEIERRVKEVLQHEDAQERHARRWVAEQRAIATVGHAVAEASRAGEGEPTTTGSKLDLREFGVTGSASSCGMERSDSGFVDSTADANQDPVALAKASAALEAEAARIEAELECALGPRPEMPLACPVKDAWFFGKTFEGHFPSRIMPHLYLGNVNHAQNALMLKELGITHVVSLGETALYPPRSPGPLASIASAFRSSSPTDGPPTNSLWLEERLGNIAVLDMQAIADDGIDSIRPCIDEALDFISEARSQGGRVLVHCKVGVSRSASIVIASLMRDVGLDLVSAYLVVRSRRLNILIQPNLPFMAALHAYEQCLLDENEKAQAQAAATAATAANAASHQRTLSDASDASSYPDYTVDSLEHLGHAGLKRSNRLSWNFLCAQIAHLNERFLCWCALSSPPLQKGTR</sequence>
<dbReference type="OrthoDB" id="273181at2759"/>
<dbReference type="PROSITE" id="PS50056">
    <property type="entry name" value="TYR_PHOSPHATASE_2"/>
    <property type="match status" value="1"/>
</dbReference>
<feature type="compositionally biased region" description="Low complexity" evidence="3">
    <location>
        <begin position="21"/>
        <end position="38"/>
    </location>
</feature>
<comment type="caution">
    <text evidence="6">The sequence shown here is derived from an EMBL/GenBank/DDBJ whole genome shotgun (WGS) entry which is preliminary data.</text>
</comment>
<dbReference type="GO" id="GO:0008138">
    <property type="term" value="F:protein tyrosine/serine/threonine phosphatase activity"/>
    <property type="evidence" value="ECO:0007669"/>
    <property type="project" value="TreeGrafter"/>
</dbReference>
<feature type="domain" description="Tyrosine specific protein phosphatases" evidence="5">
    <location>
        <begin position="770"/>
        <end position="835"/>
    </location>
</feature>
<dbReference type="GO" id="GO:0033260">
    <property type="term" value="P:nuclear DNA replication"/>
    <property type="evidence" value="ECO:0007669"/>
    <property type="project" value="TreeGrafter"/>
</dbReference>
<reference evidence="6 7" key="1">
    <citation type="submission" date="2019-03" db="EMBL/GenBank/DDBJ databases">
        <title>Rhodosporidium diobovatum UCD-FST 08-225 genome sequencing, assembly, and annotation.</title>
        <authorList>
            <person name="Fakankun I.U."/>
            <person name="Fristensky B."/>
            <person name="Levin D.B."/>
        </authorList>
    </citation>
    <scope>NUCLEOTIDE SEQUENCE [LARGE SCALE GENOMIC DNA]</scope>
    <source>
        <strain evidence="6 7">UCD-FST 08-225</strain>
    </source>
</reference>
<feature type="region of interest" description="Disordered" evidence="3">
    <location>
        <begin position="1"/>
        <end position="38"/>
    </location>
</feature>
<dbReference type="AlphaFoldDB" id="A0A5C5FQT8"/>
<dbReference type="GO" id="GO:0005634">
    <property type="term" value="C:nucleus"/>
    <property type="evidence" value="ECO:0007669"/>
    <property type="project" value="GOC"/>
</dbReference>
<evidence type="ECO:0000259" key="4">
    <source>
        <dbReference type="PROSITE" id="PS50054"/>
    </source>
</evidence>
<dbReference type="PROSITE" id="PS00383">
    <property type="entry name" value="TYR_PHOSPHATASE_1"/>
    <property type="match status" value="1"/>
</dbReference>
<dbReference type="InterPro" id="IPR000340">
    <property type="entry name" value="Dual-sp_phosphatase_cat-dom"/>
</dbReference>
<gene>
    <name evidence="6" type="ORF">DMC30DRAFT_354368</name>
</gene>
<dbReference type="PANTHER" id="PTHR47550">
    <property type="entry name" value="DUAL SPECIFICITY PROTEIN PHOSPHATASE PPS1"/>
    <property type="match status" value="1"/>
</dbReference>
<dbReference type="Pfam" id="PF00782">
    <property type="entry name" value="DSPc"/>
    <property type="match status" value="1"/>
</dbReference>
<evidence type="ECO:0000259" key="5">
    <source>
        <dbReference type="PROSITE" id="PS50056"/>
    </source>
</evidence>